<name>A0ABS5IQJ6_9MICO</name>
<keyword evidence="2" id="KW-0472">Membrane</keyword>
<dbReference type="EMBL" id="JAGTUK010000003">
    <property type="protein sequence ID" value="MBS0025244.1"/>
    <property type="molecule type" value="Genomic_DNA"/>
</dbReference>
<evidence type="ECO:0000313" key="3">
    <source>
        <dbReference type="EMBL" id="MBS0025244.1"/>
    </source>
</evidence>
<protein>
    <recommendedName>
        <fullName evidence="5">Oligosaccharide repeat unit polymerase</fullName>
    </recommendedName>
</protein>
<keyword evidence="4" id="KW-1185">Reference proteome</keyword>
<feature type="transmembrane region" description="Helical" evidence="2">
    <location>
        <begin position="156"/>
        <end position="175"/>
    </location>
</feature>
<evidence type="ECO:0008006" key="5">
    <source>
        <dbReference type="Google" id="ProtNLM"/>
    </source>
</evidence>
<keyword evidence="2" id="KW-0812">Transmembrane</keyword>
<accession>A0ABS5IQJ6</accession>
<feature type="transmembrane region" description="Helical" evidence="2">
    <location>
        <begin position="132"/>
        <end position="150"/>
    </location>
</feature>
<sequence length="402" mass="43209">MRVERFPVTILLGIQLAAMVVIPAALKGTEPFGLIVSICAVTVAVALFIELMVQPLKMPEATAKPITARAAFTVLGVGVVATVVSTLGGRGTYAVQIGVASESPIVSIAAPFTLWVLFGVSLVLWLFRHGQVTRATALWVCAIAAVVFLWEGLMRAILGQSAALILTVLILAMFAKLIRLRTLVIVLAAIPILWPPIYEFRDSLRRASVSGPGAVSADAPLERLQLDTQMALISRFVPRPAGLEVLDLPTLFRIGLIPGFLDPDRPPLNTGSQMSVALGGAPTSSQSATMLGNVYIFEGWVGIVVFAVVLTVIMGFLTRRDNPWALAGIGLVYSYGISFNASYPDVIPRMLQALISLAVAYLLVRILSGPKARAASDARVRRRAEERRPRQSKRAGRPAVRR</sequence>
<feature type="region of interest" description="Disordered" evidence="1">
    <location>
        <begin position="378"/>
        <end position="402"/>
    </location>
</feature>
<feature type="transmembrane region" description="Helical" evidence="2">
    <location>
        <begin position="7"/>
        <end position="26"/>
    </location>
</feature>
<feature type="compositionally biased region" description="Basic residues" evidence="1">
    <location>
        <begin position="390"/>
        <end position="402"/>
    </location>
</feature>
<organism evidence="3 4">
    <name type="scientific">Microbacterium paraoxydans</name>
    <dbReference type="NCBI Taxonomy" id="199592"/>
    <lineage>
        <taxon>Bacteria</taxon>
        <taxon>Bacillati</taxon>
        <taxon>Actinomycetota</taxon>
        <taxon>Actinomycetes</taxon>
        <taxon>Micrococcales</taxon>
        <taxon>Microbacteriaceae</taxon>
        <taxon>Microbacterium</taxon>
    </lineage>
</organism>
<reference evidence="3 4" key="1">
    <citation type="submission" date="2021-04" db="EMBL/GenBank/DDBJ databases">
        <title>Whole genome analysis of root endophytic bacterium Microbacterium paraoxydans ku-mp colonizing RP-bio226 rice variety.</title>
        <authorList>
            <person name="Ulaganathan K."/>
            <person name="Latha B."/>
        </authorList>
    </citation>
    <scope>NUCLEOTIDE SEQUENCE [LARGE SCALE GENOMIC DNA]</scope>
    <source>
        <strain evidence="4">ku-mp</strain>
    </source>
</reference>
<feature type="transmembrane region" description="Helical" evidence="2">
    <location>
        <begin position="294"/>
        <end position="317"/>
    </location>
</feature>
<dbReference type="Proteomes" id="UP000678243">
    <property type="component" value="Unassembled WGS sequence"/>
</dbReference>
<evidence type="ECO:0000256" key="2">
    <source>
        <dbReference type="SAM" id="Phobius"/>
    </source>
</evidence>
<feature type="compositionally biased region" description="Basic and acidic residues" evidence="1">
    <location>
        <begin position="378"/>
        <end position="389"/>
    </location>
</feature>
<feature type="transmembrane region" description="Helical" evidence="2">
    <location>
        <begin position="349"/>
        <end position="367"/>
    </location>
</feature>
<keyword evidence="2" id="KW-1133">Transmembrane helix</keyword>
<gene>
    <name evidence="3" type="ORF">KE274_14150</name>
</gene>
<feature type="transmembrane region" description="Helical" evidence="2">
    <location>
        <begin position="324"/>
        <end position="343"/>
    </location>
</feature>
<evidence type="ECO:0000256" key="1">
    <source>
        <dbReference type="SAM" id="MobiDB-lite"/>
    </source>
</evidence>
<dbReference type="RefSeq" id="WP_211544774.1">
    <property type="nucleotide sequence ID" value="NZ_JAGTUK010000003.1"/>
</dbReference>
<feature type="transmembrane region" description="Helical" evidence="2">
    <location>
        <begin position="105"/>
        <end position="127"/>
    </location>
</feature>
<feature type="transmembrane region" description="Helical" evidence="2">
    <location>
        <begin position="182"/>
        <end position="198"/>
    </location>
</feature>
<feature type="transmembrane region" description="Helical" evidence="2">
    <location>
        <begin position="66"/>
        <end position="85"/>
    </location>
</feature>
<proteinExistence type="predicted"/>
<evidence type="ECO:0000313" key="4">
    <source>
        <dbReference type="Proteomes" id="UP000678243"/>
    </source>
</evidence>
<feature type="transmembrane region" description="Helical" evidence="2">
    <location>
        <begin position="32"/>
        <end position="54"/>
    </location>
</feature>
<comment type="caution">
    <text evidence="3">The sequence shown here is derived from an EMBL/GenBank/DDBJ whole genome shotgun (WGS) entry which is preliminary data.</text>
</comment>